<sequence length="681" mass="78078">MDPISVISGITGIIISAAGISKSLQDVWSTYQNAPSTVRYLIHECYAINGALSQLHGWLYDEDPAVRSNRRFIQLDLLVNTISAAMCSFTELQAKVEKLTSSGLTSKLMSLKFVWEDSEMQALLRQLQSHKTSLTLMLTILSSESDSHVQKTLDEVTAFMKIMTQDQQRMWYTMERSNLFSTDGRSLHSKPDESLYPVEDINTRTPRKSNADPSSDFSFDHELKSSAPYRRTYETDQNANIDDQHSFLTMEDVSDILNLALPLEASEAHRSIINRRAEVRNSPTSVLTPASSLTRVEANSKSRNLFVMWLTSRDEALAGTWAEIERKDLEDIPEDDFSRQKAIHRTIHDEITYHRDLGVFIAVYRRHSKIFEATGPSNLDFEAFIKTLGIIFESFDKLRILHEELLGPLITCAVRESPSIQSRNISDIYNEWIPKARKQYLDFTTIYCDARADIRRASRQCVVTRQYLKLCFKDTQSDGRHWQVFLKKPITNMQRMATRETFARTGSAGDDSYSIDLGLSESRSGDISFKQGPTYSSLPFLQLSQLIRSGLGVETLYQPIKHFRRRLDVTPELAEWIPRLKNTKRRSTIRQCGDLALVNANGLRDFYVVILDDYMLLTERKQIGSEAPLEAKLEHESYRVRYSLSVDVAHTSIPYYHHTRIYGQRTMRHQVLAEFRGMAIL</sequence>
<evidence type="ECO:0000313" key="3">
    <source>
        <dbReference type="EMBL" id="KAL0638027.1"/>
    </source>
</evidence>
<proteinExistence type="predicted"/>
<dbReference type="Pfam" id="PF17111">
    <property type="entry name" value="PigL_N"/>
    <property type="match status" value="1"/>
</dbReference>
<dbReference type="EMBL" id="JBBBZM010000027">
    <property type="protein sequence ID" value="KAL0638027.1"/>
    <property type="molecule type" value="Genomic_DNA"/>
</dbReference>
<comment type="caution">
    <text evidence="3">The sequence shown here is derived from an EMBL/GenBank/DDBJ whole genome shotgun (WGS) entry which is preliminary data.</text>
</comment>
<dbReference type="Pfam" id="PF00621">
    <property type="entry name" value="RhoGEF"/>
    <property type="match status" value="1"/>
</dbReference>
<dbReference type="InterPro" id="IPR000219">
    <property type="entry name" value="DH_dom"/>
</dbReference>
<dbReference type="InterPro" id="IPR031348">
    <property type="entry name" value="PigL_N"/>
</dbReference>
<feature type="domain" description="DH" evidence="2">
    <location>
        <begin position="338"/>
        <end position="496"/>
    </location>
</feature>
<dbReference type="Gene3D" id="1.20.900.10">
    <property type="entry name" value="Dbl homology (DH) domain"/>
    <property type="match status" value="1"/>
</dbReference>
<dbReference type="SUPFAM" id="SSF48065">
    <property type="entry name" value="DBL homology domain (DH-domain)"/>
    <property type="match status" value="1"/>
</dbReference>
<dbReference type="InterPro" id="IPR052233">
    <property type="entry name" value="Rho-type_GEFs"/>
</dbReference>
<keyword evidence="4" id="KW-1185">Reference proteome</keyword>
<evidence type="ECO:0000259" key="2">
    <source>
        <dbReference type="PROSITE" id="PS50010"/>
    </source>
</evidence>
<dbReference type="PROSITE" id="PS50010">
    <property type="entry name" value="DH_2"/>
    <property type="match status" value="1"/>
</dbReference>
<organism evidence="3 4">
    <name type="scientific">Discina gigas</name>
    <dbReference type="NCBI Taxonomy" id="1032678"/>
    <lineage>
        <taxon>Eukaryota</taxon>
        <taxon>Fungi</taxon>
        <taxon>Dikarya</taxon>
        <taxon>Ascomycota</taxon>
        <taxon>Pezizomycotina</taxon>
        <taxon>Pezizomycetes</taxon>
        <taxon>Pezizales</taxon>
        <taxon>Discinaceae</taxon>
        <taxon>Discina</taxon>
    </lineage>
</organism>
<name>A0ABR3GQ30_9PEZI</name>
<dbReference type="PANTHER" id="PTHR46572:SF1">
    <property type="entry name" value="RHO1 GUANINE NUCLEOTIDE EXCHANGE FACTOR TUS1"/>
    <property type="match status" value="1"/>
</dbReference>
<gene>
    <name evidence="3" type="primary">TUS1_1</name>
    <name evidence="3" type="ORF">Q9L58_002963</name>
</gene>
<accession>A0ABR3GQ30</accession>
<dbReference type="PANTHER" id="PTHR46572">
    <property type="entry name" value="RHO1 GDP-GTP EXCHANGE PROTEIN 1-RELATED"/>
    <property type="match status" value="1"/>
</dbReference>
<protein>
    <submittedName>
        <fullName evidence="3">Rho guanine nucleotide exchange factor</fullName>
    </submittedName>
</protein>
<feature type="region of interest" description="Disordered" evidence="1">
    <location>
        <begin position="182"/>
        <end position="221"/>
    </location>
</feature>
<evidence type="ECO:0000256" key="1">
    <source>
        <dbReference type="SAM" id="MobiDB-lite"/>
    </source>
</evidence>
<reference evidence="3 4" key="1">
    <citation type="submission" date="2024-02" db="EMBL/GenBank/DDBJ databases">
        <title>Discinaceae phylogenomics.</title>
        <authorList>
            <person name="Dirks A.C."/>
            <person name="James T.Y."/>
        </authorList>
    </citation>
    <scope>NUCLEOTIDE SEQUENCE [LARGE SCALE GENOMIC DNA]</scope>
    <source>
        <strain evidence="3 4">ACD0624</strain>
    </source>
</reference>
<dbReference type="InterPro" id="IPR035899">
    <property type="entry name" value="DBL_dom_sf"/>
</dbReference>
<dbReference type="Proteomes" id="UP001447188">
    <property type="component" value="Unassembled WGS sequence"/>
</dbReference>
<evidence type="ECO:0000313" key="4">
    <source>
        <dbReference type="Proteomes" id="UP001447188"/>
    </source>
</evidence>